<name>A0ABQ4WVY7_9ASTR</name>
<proteinExistence type="predicted"/>
<reference evidence="1" key="1">
    <citation type="journal article" date="2022" name="Int. J. Mol. Sci.">
        <title>Draft Genome of Tanacetum Coccineum: Genomic Comparison of Closely Related Tanacetum-Family Plants.</title>
        <authorList>
            <person name="Yamashiro T."/>
            <person name="Shiraishi A."/>
            <person name="Nakayama K."/>
            <person name="Satake H."/>
        </authorList>
    </citation>
    <scope>NUCLEOTIDE SEQUENCE</scope>
</reference>
<evidence type="ECO:0000313" key="2">
    <source>
        <dbReference type="Proteomes" id="UP001151760"/>
    </source>
</evidence>
<reference evidence="1" key="2">
    <citation type="submission" date="2022-01" db="EMBL/GenBank/DDBJ databases">
        <authorList>
            <person name="Yamashiro T."/>
            <person name="Shiraishi A."/>
            <person name="Satake H."/>
            <person name="Nakayama K."/>
        </authorList>
    </citation>
    <scope>NUCLEOTIDE SEQUENCE</scope>
</reference>
<dbReference type="EMBL" id="BQNB010008980">
    <property type="protein sequence ID" value="GJS57071.1"/>
    <property type="molecule type" value="Genomic_DNA"/>
</dbReference>
<dbReference type="Proteomes" id="UP001151760">
    <property type="component" value="Unassembled WGS sequence"/>
</dbReference>
<comment type="caution">
    <text evidence="1">The sequence shown here is derived from an EMBL/GenBank/DDBJ whole genome shotgun (WGS) entry which is preliminary data.</text>
</comment>
<evidence type="ECO:0000313" key="1">
    <source>
        <dbReference type="EMBL" id="GJS57071.1"/>
    </source>
</evidence>
<protein>
    <submittedName>
        <fullName evidence="1">Uncharacterized protein</fullName>
    </submittedName>
</protein>
<accession>A0ABQ4WVY7</accession>
<organism evidence="1 2">
    <name type="scientific">Tanacetum coccineum</name>
    <dbReference type="NCBI Taxonomy" id="301880"/>
    <lineage>
        <taxon>Eukaryota</taxon>
        <taxon>Viridiplantae</taxon>
        <taxon>Streptophyta</taxon>
        <taxon>Embryophyta</taxon>
        <taxon>Tracheophyta</taxon>
        <taxon>Spermatophyta</taxon>
        <taxon>Magnoliopsida</taxon>
        <taxon>eudicotyledons</taxon>
        <taxon>Gunneridae</taxon>
        <taxon>Pentapetalae</taxon>
        <taxon>asterids</taxon>
        <taxon>campanulids</taxon>
        <taxon>Asterales</taxon>
        <taxon>Asteraceae</taxon>
        <taxon>Asteroideae</taxon>
        <taxon>Anthemideae</taxon>
        <taxon>Anthemidinae</taxon>
        <taxon>Tanacetum</taxon>
    </lineage>
</organism>
<keyword evidence="2" id="KW-1185">Reference proteome</keyword>
<gene>
    <name evidence="1" type="ORF">Tco_0651855</name>
</gene>
<sequence>MLVSQLPFTWGHDRCTIDIKWKERQQNPAIFKLQMMVGYHVGNFFLLQIDSGADYVISFTTDDISEESSTYIGKLRQVDFEWLNELTVTQNHGAECLIANMANNVVVKSIEQCRVFTKLTRLHQNLSEDWISHGIEDRRRQPVTDKIREDKGTLIVVEPEITHVADLKRTHCNKTNEFIVHTESQILAANKQITLAAYKLLTESIHHEMPQQIASVEEQ</sequence>